<protein>
    <submittedName>
        <fullName evidence="1">Uncharacterized protein</fullName>
    </submittedName>
</protein>
<evidence type="ECO:0000313" key="1">
    <source>
        <dbReference type="EMBL" id="MBM2620684.1"/>
    </source>
</evidence>
<accession>A0ABS2ALE2</accession>
<sequence>MAETVPARPAYVVLRETGPGAWEEVGEVARRPGLPARRGRAQAVEDVLGHPPGDGERYAVVPRSEWRVALDW</sequence>
<proteinExistence type="predicted"/>
<organism evidence="1 2">
    <name type="scientific">Paractinoplanes ovalisporus</name>
    <dbReference type="NCBI Taxonomy" id="2810368"/>
    <lineage>
        <taxon>Bacteria</taxon>
        <taxon>Bacillati</taxon>
        <taxon>Actinomycetota</taxon>
        <taxon>Actinomycetes</taxon>
        <taxon>Micromonosporales</taxon>
        <taxon>Micromonosporaceae</taxon>
        <taxon>Paractinoplanes</taxon>
    </lineage>
</organism>
<comment type="caution">
    <text evidence="1">The sequence shown here is derived from an EMBL/GenBank/DDBJ whole genome shotgun (WGS) entry which is preliminary data.</text>
</comment>
<evidence type="ECO:0000313" key="2">
    <source>
        <dbReference type="Proteomes" id="UP000632138"/>
    </source>
</evidence>
<keyword evidence="2" id="KW-1185">Reference proteome</keyword>
<gene>
    <name evidence="1" type="ORF">JIG36_34805</name>
</gene>
<dbReference type="Proteomes" id="UP000632138">
    <property type="component" value="Unassembled WGS sequence"/>
</dbReference>
<dbReference type="EMBL" id="JAENHP010000015">
    <property type="protein sequence ID" value="MBM2620684.1"/>
    <property type="molecule type" value="Genomic_DNA"/>
</dbReference>
<reference evidence="1 2" key="1">
    <citation type="submission" date="2021-01" db="EMBL/GenBank/DDBJ databases">
        <title>Actinoplanes sp. nov. LDG1-06 isolated from lichen.</title>
        <authorList>
            <person name="Saeng-In P."/>
            <person name="Phongsopitanun W."/>
            <person name="Kanchanasin P."/>
            <person name="Yuki M."/>
            <person name="Kudo T."/>
            <person name="Ohkuma M."/>
            <person name="Tanasupawat S."/>
        </authorList>
    </citation>
    <scope>NUCLEOTIDE SEQUENCE [LARGE SCALE GENOMIC DNA]</scope>
    <source>
        <strain evidence="1 2">LDG1-06</strain>
    </source>
</reference>
<dbReference type="RefSeq" id="WP_203380660.1">
    <property type="nucleotide sequence ID" value="NZ_JAENHP010000015.1"/>
</dbReference>
<name>A0ABS2ALE2_9ACTN</name>